<feature type="compositionally biased region" description="Polar residues" evidence="1">
    <location>
        <begin position="1"/>
        <end position="12"/>
    </location>
</feature>
<feature type="compositionally biased region" description="Low complexity" evidence="1">
    <location>
        <begin position="86"/>
        <end position="95"/>
    </location>
</feature>
<reference evidence="3" key="1">
    <citation type="submission" date="2014-05" db="EMBL/GenBank/DDBJ databases">
        <authorList>
            <person name="Chronopoulou M."/>
        </authorList>
    </citation>
    <scope>NUCLEOTIDE SEQUENCE</scope>
    <source>
        <tissue evidence="3">Whole organism</tissue>
    </source>
</reference>
<proteinExistence type="predicted"/>
<feature type="domain" description="F-box" evidence="2">
    <location>
        <begin position="233"/>
        <end position="258"/>
    </location>
</feature>
<dbReference type="OrthoDB" id="10509184at2759"/>
<evidence type="ECO:0000259" key="2">
    <source>
        <dbReference type="Pfam" id="PF00646"/>
    </source>
</evidence>
<feature type="region of interest" description="Disordered" evidence="1">
    <location>
        <begin position="1"/>
        <end position="47"/>
    </location>
</feature>
<evidence type="ECO:0000256" key="1">
    <source>
        <dbReference type="SAM" id="MobiDB-lite"/>
    </source>
</evidence>
<protein>
    <recommendedName>
        <fullName evidence="2">F-box domain-containing protein</fullName>
    </recommendedName>
</protein>
<accession>A0A0K2U3M9</accession>
<dbReference type="EMBL" id="HACA01015289">
    <property type="protein sequence ID" value="CDW32650.1"/>
    <property type="molecule type" value="Transcribed_RNA"/>
</dbReference>
<dbReference type="Pfam" id="PF00646">
    <property type="entry name" value="F-box"/>
    <property type="match status" value="1"/>
</dbReference>
<evidence type="ECO:0000313" key="3">
    <source>
        <dbReference type="EMBL" id="CDW32650.1"/>
    </source>
</evidence>
<name>A0A0K2U3M9_LEPSM</name>
<feature type="region of interest" description="Disordered" evidence="1">
    <location>
        <begin position="59"/>
        <end position="95"/>
    </location>
</feature>
<sequence length="297" mass="34445">MSTTNLKRQLSWKNLLPRRKKSIGSSEDEEEEDDNISIGSTTSAFPSFEGRHFSKWKNKWKTHKEKRSQLRNGNNSTNNNDRDGDNVSISSTTSAYTTSKFPTPAWTTKFYANKFLKKRGFSKTLNRGTSEESLPQYGNEDLPPYPKSATIKSNKMSDIFPAIKSSPSLYSMTAEESSVVIHASPNIIKIPPSRKEIAVCWEPLQKRERLSKKRNILSDIWRSKSSTRKINGKILEYLNLCHFNVCRLVCKDWKDIFDCYYPRKLNREWARYLTEAENQSRRASISSYDESKNPFFY</sequence>
<feature type="region of interest" description="Disordered" evidence="1">
    <location>
        <begin position="126"/>
        <end position="148"/>
    </location>
</feature>
<dbReference type="InterPro" id="IPR001810">
    <property type="entry name" value="F-box_dom"/>
</dbReference>
<dbReference type="AlphaFoldDB" id="A0A0K2U3M9"/>
<organism evidence="3">
    <name type="scientific">Lepeophtheirus salmonis</name>
    <name type="common">Salmon louse</name>
    <name type="synonym">Caligus salmonis</name>
    <dbReference type="NCBI Taxonomy" id="72036"/>
    <lineage>
        <taxon>Eukaryota</taxon>
        <taxon>Metazoa</taxon>
        <taxon>Ecdysozoa</taxon>
        <taxon>Arthropoda</taxon>
        <taxon>Crustacea</taxon>
        <taxon>Multicrustacea</taxon>
        <taxon>Hexanauplia</taxon>
        <taxon>Copepoda</taxon>
        <taxon>Siphonostomatoida</taxon>
        <taxon>Caligidae</taxon>
        <taxon>Lepeophtheirus</taxon>
    </lineage>
</organism>
<feature type="compositionally biased region" description="Acidic residues" evidence="1">
    <location>
        <begin position="26"/>
        <end position="35"/>
    </location>
</feature>